<dbReference type="EMBL" id="CP005987">
    <property type="protein sequence ID" value="AIA56750.1"/>
    <property type="molecule type" value="Genomic_DNA"/>
</dbReference>
<gene>
    <name evidence="1" type="ORF">Acaty_m0177</name>
</gene>
<sequence length="63" mass="7020">MAATLTLIELPIHHPMAEAISTFRALKAVEPVQPPQHLLADFFRSKTFLSLHQIHGSTFTPTL</sequence>
<keyword evidence="1" id="KW-0614">Plasmid</keyword>
<dbReference type="Proteomes" id="UP000005522">
    <property type="component" value="Plasmid megap mpAca1.1"/>
</dbReference>
<geneLocation type="plasmid" evidence="2">
    <name>megaPlasmid mpAca1.1</name>
</geneLocation>
<name>A0A059ZZ34_ACICK</name>
<dbReference type="HOGENOM" id="CLU_2875403_0_0_6"/>
<dbReference type="KEGG" id="acz:Acaty_m0177"/>
<reference evidence="1 2" key="1">
    <citation type="journal article" date="2009" name="J. Bacteriol.">
        <title>Draft genome sequence of the extremely acidophilic bacterium Acidithiobacillus caldus ATCC 51756 reveals metabolic versatility in the genus Acidithiobacillus.</title>
        <authorList>
            <person name="Valdes J."/>
            <person name="Quatrini R."/>
            <person name="Hallberg K."/>
            <person name="Dopson M."/>
            <person name="Valenzuela P.D."/>
            <person name="Holmes D.S."/>
        </authorList>
    </citation>
    <scope>NUCLEOTIDE SEQUENCE [LARGE SCALE GENOMIC DNA]</scope>
    <source>
        <strain evidence="2">ATCC 51756 / DSM 8584 / KU</strain>
        <plasmid evidence="2">megaPlasmid mpAca1.1</plasmid>
    </source>
</reference>
<protein>
    <submittedName>
        <fullName evidence="1">Uncharacterized protein</fullName>
    </submittedName>
</protein>
<evidence type="ECO:0000313" key="1">
    <source>
        <dbReference type="EMBL" id="AIA56750.1"/>
    </source>
</evidence>
<accession>A0A059ZZ34</accession>
<organism evidence="1 2">
    <name type="scientific">Acidithiobacillus caldus (strain ATCC 51756 / DSM 8584 / KU)</name>
    <dbReference type="NCBI Taxonomy" id="637389"/>
    <lineage>
        <taxon>Bacteria</taxon>
        <taxon>Pseudomonadati</taxon>
        <taxon>Pseudomonadota</taxon>
        <taxon>Acidithiobacillia</taxon>
        <taxon>Acidithiobacillales</taxon>
        <taxon>Acidithiobacillaceae</taxon>
        <taxon>Acidithiobacillus</taxon>
    </lineage>
</organism>
<evidence type="ECO:0000313" key="2">
    <source>
        <dbReference type="Proteomes" id="UP000005522"/>
    </source>
</evidence>
<proteinExistence type="predicted"/>
<dbReference type="AlphaFoldDB" id="A0A059ZZ34"/>